<evidence type="ECO:0000256" key="1">
    <source>
        <dbReference type="SAM" id="MobiDB-lite"/>
    </source>
</evidence>
<sequence>MAGNILSISVLLVTLVVLVGVSGVYSQMTGGCLAGEEIIDIPYYGDCQTGDCVAKLYKLVPPNGTRLRRTMCESWISCKGCYEQIPPPPPPPPPRSSTGCYPGDEIIRLPYAGNCLECEAQLRKKATKHFTLWRFMCHNYVSCEGCYSRSPPSPLNSPPPPSPNPTPPPSPSPPPPFSSPLFPPTPRSMSSTSNNIPPQPSSPPPQPSNTPPPPVPSTPSPPISSLPPPASTPPLASLSSSNFSCAPADQRISLILKSCGSCDVCVSELSKNQPRGRFISNFSCNKVGSSIICEGCYGKIPHPSSTWESSVCPEEMILREPRSI</sequence>
<comment type="caution">
    <text evidence="3">The sequence shown here is derived from an EMBL/GenBank/DDBJ whole genome shotgun (WGS) entry which is preliminary data.</text>
</comment>
<feature type="compositionally biased region" description="Pro residues" evidence="1">
    <location>
        <begin position="197"/>
        <end position="232"/>
    </location>
</feature>
<dbReference type="PRINTS" id="PR01217">
    <property type="entry name" value="PRICHEXTENSN"/>
</dbReference>
<gene>
    <name evidence="3" type="ORF">MKW94_020978</name>
</gene>
<organism evidence="3 4">
    <name type="scientific">Papaver nudicaule</name>
    <name type="common">Iceland poppy</name>
    <dbReference type="NCBI Taxonomy" id="74823"/>
    <lineage>
        <taxon>Eukaryota</taxon>
        <taxon>Viridiplantae</taxon>
        <taxon>Streptophyta</taxon>
        <taxon>Embryophyta</taxon>
        <taxon>Tracheophyta</taxon>
        <taxon>Spermatophyta</taxon>
        <taxon>Magnoliopsida</taxon>
        <taxon>Ranunculales</taxon>
        <taxon>Papaveraceae</taxon>
        <taxon>Papaveroideae</taxon>
        <taxon>Papaver</taxon>
    </lineage>
</organism>
<reference evidence="3" key="1">
    <citation type="submission" date="2022-03" db="EMBL/GenBank/DDBJ databases">
        <title>A functionally conserved STORR gene fusion in Papaver species that diverged 16.8 million years ago.</title>
        <authorList>
            <person name="Catania T."/>
        </authorList>
    </citation>
    <scope>NUCLEOTIDE SEQUENCE</scope>
    <source>
        <strain evidence="3">S-191538</strain>
    </source>
</reference>
<dbReference type="Proteomes" id="UP001177140">
    <property type="component" value="Unassembled WGS sequence"/>
</dbReference>
<evidence type="ECO:0000313" key="4">
    <source>
        <dbReference type="Proteomes" id="UP001177140"/>
    </source>
</evidence>
<dbReference type="AlphaFoldDB" id="A0AA41S231"/>
<feature type="compositionally biased region" description="Low complexity" evidence="1">
    <location>
        <begin position="233"/>
        <end position="242"/>
    </location>
</feature>
<feature type="compositionally biased region" description="Pro residues" evidence="1">
    <location>
        <begin position="152"/>
        <end position="186"/>
    </location>
</feature>
<proteinExistence type="predicted"/>
<name>A0AA41S231_PAPNU</name>
<feature type="compositionally biased region" description="Low complexity" evidence="1">
    <location>
        <begin position="187"/>
        <end position="196"/>
    </location>
</feature>
<keyword evidence="2" id="KW-0732">Signal</keyword>
<feature type="signal peptide" evidence="2">
    <location>
        <begin position="1"/>
        <end position="26"/>
    </location>
</feature>
<evidence type="ECO:0000313" key="3">
    <source>
        <dbReference type="EMBL" id="MCL7031689.1"/>
    </source>
</evidence>
<feature type="chain" id="PRO_5041407410" evidence="2">
    <location>
        <begin position="27"/>
        <end position="324"/>
    </location>
</feature>
<evidence type="ECO:0000256" key="2">
    <source>
        <dbReference type="SAM" id="SignalP"/>
    </source>
</evidence>
<dbReference type="EMBL" id="JAJJMA010114742">
    <property type="protein sequence ID" value="MCL7031689.1"/>
    <property type="molecule type" value="Genomic_DNA"/>
</dbReference>
<protein>
    <submittedName>
        <fullName evidence="3">Uncharacterized protein</fullName>
    </submittedName>
</protein>
<feature type="region of interest" description="Disordered" evidence="1">
    <location>
        <begin position="152"/>
        <end position="242"/>
    </location>
</feature>
<accession>A0AA41S231</accession>
<keyword evidence="4" id="KW-1185">Reference proteome</keyword>